<evidence type="ECO:0000256" key="9">
    <source>
        <dbReference type="HAMAP-Rule" id="MF_01852"/>
    </source>
</evidence>
<dbReference type="Proteomes" id="UP000829756">
    <property type="component" value="Chromosome"/>
</dbReference>
<dbReference type="GO" id="GO:0005524">
    <property type="term" value="F:ATP binding"/>
    <property type="evidence" value="ECO:0007669"/>
    <property type="project" value="UniProtKB-UniRule"/>
</dbReference>
<dbReference type="GO" id="GO:0000049">
    <property type="term" value="F:tRNA binding"/>
    <property type="evidence" value="ECO:0007669"/>
    <property type="project" value="TreeGrafter"/>
</dbReference>
<evidence type="ECO:0000256" key="8">
    <source>
        <dbReference type="ARBA" id="ARBA00048366"/>
    </source>
</evidence>
<dbReference type="Pfam" id="PF01300">
    <property type="entry name" value="Sua5_yciO_yrdC"/>
    <property type="match status" value="1"/>
</dbReference>
<dbReference type="InterPro" id="IPR017945">
    <property type="entry name" value="DHBP_synth_RibB-like_a/b_dom"/>
</dbReference>
<reference evidence="12" key="3">
    <citation type="journal article" date="2022" name="Res Sq">
        <title>Evolution of multicellular longitudinally dividing oral cavity symbionts (Neisseriaceae).</title>
        <authorList>
            <person name="Nyongesa S."/>
            <person name="Weber P."/>
            <person name="Bernet E."/>
            <person name="Pullido F."/>
            <person name="Nieckarz M."/>
            <person name="Delaby M."/>
            <person name="Nieves C."/>
            <person name="Viehboeck T."/>
            <person name="Krause N."/>
            <person name="Rivera-Millot A."/>
            <person name="Nakamura A."/>
            <person name="Vischer N."/>
            <person name="VanNieuwenhze M."/>
            <person name="Brun Y."/>
            <person name="Cava F."/>
            <person name="Bulgheresi S."/>
            <person name="Veyrier F."/>
        </authorList>
    </citation>
    <scope>NUCLEOTIDE SEQUENCE</scope>
    <source>
        <strain evidence="12">1258/02</strain>
    </source>
</reference>
<dbReference type="AlphaFoldDB" id="A0AAE9KI05"/>
<dbReference type="Gene3D" id="3.90.870.10">
    <property type="entry name" value="DHBP synthase"/>
    <property type="match status" value="1"/>
</dbReference>
<keyword evidence="13" id="KW-1185">Reference proteome</keyword>
<dbReference type="Proteomes" id="UP000294721">
    <property type="component" value="Unassembled WGS sequence"/>
</dbReference>
<evidence type="ECO:0000256" key="5">
    <source>
        <dbReference type="ARBA" id="ARBA00022695"/>
    </source>
</evidence>
<protein>
    <recommendedName>
        <fullName evidence="9">Threonylcarbamoyl-AMP synthase</fullName>
        <shortName evidence="9">TC-AMP synthase</shortName>
        <ecNumber evidence="9">2.7.7.87</ecNumber>
    </recommendedName>
    <alternativeName>
        <fullName evidence="9">L-threonylcarbamoyladenylate synthase</fullName>
    </alternativeName>
    <alternativeName>
        <fullName evidence="9">t(6)A37 threonylcarbamoyladenosine biosynthesis protein TsaC</fullName>
    </alternativeName>
    <alternativeName>
        <fullName evidence="9">tRNA threonylcarbamoyladenosine biosynthesis protein TsaC</fullName>
    </alternativeName>
</protein>
<gene>
    <name evidence="9" type="primary">tsaC</name>
    <name evidence="11" type="ORF">EV680_10323</name>
    <name evidence="12" type="ORF">LVJ78_12360</name>
</gene>
<evidence type="ECO:0000256" key="3">
    <source>
        <dbReference type="ARBA" id="ARBA00022679"/>
    </source>
</evidence>
<evidence type="ECO:0000313" key="13">
    <source>
        <dbReference type="Proteomes" id="UP000294721"/>
    </source>
</evidence>
<keyword evidence="4 9" id="KW-0819">tRNA processing</keyword>
<keyword evidence="3 9" id="KW-0808">Transferase</keyword>
<evidence type="ECO:0000256" key="1">
    <source>
        <dbReference type="ARBA" id="ARBA00004496"/>
    </source>
</evidence>
<feature type="domain" description="YrdC-like" evidence="10">
    <location>
        <begin position="7"/>
        <end position="187"/>
    </location>
</feature>
<dbReference type="EMBL" id="CP091507">
    <property type="protein sequence ID" value="UOO79442.1"/>
    <property type="molecule type" value="Genomic_DNA"/>
</dbReference>
<keyword evidence="5 9" id="KW-0548">Nucleotidyltransferase</keyword>
<comment type="catalytic activity">
    <reaction evidence="8 9">
        <text>L-threonine + hydrogencarbonate + ATP = L-threonylcarbamoyladenylate + diphosphate + H2O</text>
        <dbReference type="Rhea" id="RHEA:36407"/>
        <dbReference type="ChEBI" id="CHEBI:15377"/>
        <dbReference type="ChEBI" id="CHEBI:17544"/>
        <dbReference type="ChEBI" id="CHEBI:30616"/>
        <dbReference type="ChEBI" id="CHEBI:33019"/>
        <dbReference type="ChEBI" id="CHEBI:57926"/>
        <dbReference type="ChEBI" id="CHEBI:73682"/>
        <dbReference type="EC" id="2.7.7.87"/>
    </reaction>
</comment>
<accession>A0AAE9KI05</accession>
<dbReference type="InterPro" id="IPR050156">
    <property type="entry name" value="TC-AMP_synthase_SUA5"/>
</dbReference>
<sequence length="187" mass="20717">MNRPPAHFALYRLRAHLRRGGIVAYPTESSYGLGCLPTHPRALQKVIWLKKRPQGKGLISIAADWPQLAPLLRPLPDDERTRLLGNWPAAKTYLLDARARVPAALRGRGRSKLAVRIPAHEGARALCRRIGSALVSTSCNRSGKRACRSEREVRRQFGRAVLVIGGRTGARKAPSRIIDWASGQVLR</sequence>
<dbReference type="PANTHER" id="PTHR17490">
    <property type="entry name" value="SUA5"/>
    <property type="match status" value="1"/>
</dbReference>
<name>A0AAE9KI05_9NEIS</name>
<comment type="function">
    <text evidence="9">Required for the formation of a threonylcarbamoyl group on adenosine at position 37 (t(6)A37) in tRNAs that read codons beginning with adenine. Catalyzes the conversion of L-threonine, HCO(3)(-)/CO(2) and ATP to give threonylcarbamoyl-AMP (TC-AMP) as the acyladenylate intermediate, with the release of diphosphate.</text>
</comment>
<dbReference type="GO" id="GO:0061710">
    <property type="term" value="F:L-threonylcarbamoyladenylate synthase"/>
    <property type="evidence" value="ECO:0007669"/>
    <property type="project" value="UniProtKB-EC"/>
</dbReference>
<evidence type="ECO:0000313" key="14">
    <source>
        <dbReference type="Proteomes" id="UP000829756"/>
    </source>
</evidence>
<evidence type="ECO:0000256" key="4">
    <source>
        <dbReference type="ARBA" id="ARBA00022694"/>
    </source>
</evidence>
<reference evidence="11 13" key="1">
    <citation type="submission" date="2019-03" db="EMBL/GenBank/DDBJ databases">
        <title>Genomic Encyclopedia of Type Strains, Phase IV (KMG-IV): sequencing the most valuable type-strain genomes for metagenomic binning, comparative biology and taxonomic classification.</title>
        <authorList>
            <person name="Goeker M."/>
        </authorList>
    </citation>
    <scope>NUCLEOTIDE SEQUENCE [LARGE SCALE GENOMIC DNA]</scope>
    <source>
        <strain evidence="11 13">DSM 17474</strain>
    </source>
</reference>
<dbReference type="SUPFAM" id="SSF55821">
    <property type="entry name" value="YrdC/RibB"/>
    <property type="match status" value="1"/>
</dbReference>
<evidence type="ECO:0000256" key="7">
    <source>
        <dbReference type="ARBA" id="ARBA00022840"/>
    </source>
</evidence>
<dbReference type="EC" id="2.7.7.87" evidence="9"/>
<comment type="similarity">
    <text evidence="9">Belongs to the SUA5 family. TsaC subfamily.</text>
</comment>
<keyword evidence="7 9" id="KW-0067">ATP-binding</keyword>
<evidence type="ECO:0000313" key="11">
    <source>
        <dbReference type="EMBL" id="TCP09283.1"/>
    </source>
</evidence>
<dbReference type="GO" id="GO:0006450">
    <property type="term" value="P:regulation of translational fidelity"/>
    <property type="evidence" value="ECO:0007669"/>
    <property type="project" value="TreeGrafter"/>
</dbReference>
<organism evidence="12 14">
    <name type="scientific">Uruburuella suis</name>
    <dbReference type="NCBI Taxonomy" id="252130"/>
    <lineage>
        <taxon>Bacteria</taxon>
        <taxon>Pseudomonadati</taxon>
        <taxon>Pseudomonadota</taxon>
        <taxon>Betaproteobacteria</taxon>
        <taxon>Neisseriales</taxon>
        <taxon>Neisseriaceae</taxon>
        <taxon>Uruburuella</taxon>
    </lineage>
</organism>
<proteinExistence type="inferred from homology"/>
<evidence type="ECO:0000256" key="6">
    <source>
        <dbReference type="ARBA" id="ARBA00022741"/>
    </source>
</evidence>
<comment type="subcellular location">
    <subcellularLocation>
        <location evidence="1 9">Cytoplasm</location>
    </subcellularLocation>
</comment>
<dbReference type="PROSITE" id="PS51163">
    <property type="entry name" value="YRDC"/>
    <property type="match status" value="1"/>
</dbReference>
<dbReference type="GO" id="GO:0005737">
    <property type="term" value="C:cytoplasm"/>
    <property type="evidence" value="ECO:0007669"/>
    <property type="project" value="UniProtKB-SubCell"/>
</dbReference>
<dbReference type="EMBL" id="SLXE01000003">
    <property type="protein sequence ID" value="TCP09283.1"/>
    <property type="molecule type" value="Genomic_DNA"/>
</dbReference>
<dbReference type="RefSeq" id="WP_132952588.1">
    <property type="nucleotide sequence ID" value="NZ_CALJUB010000014.1"/>
</dbReference>
<evidence type="ECO:0000256" key="2">
    <source>
        <dbReference type="ARBA" id="ARBA00022490"/>
    </source>
</evidence>
<reference evidence="12" key="2">
    <citation type="submission" date="2021-12" db="EMBL/GenBank/DDBJ databases">
        <authorList>
            <person name="Veyrier F.J."/>
        </authorList>
    </citation>
    <scope>NUCLEOTIDE SEQUENCE</scope>
    <source>
        <strain evidence="12">1258/02</strain>
    </source>
</reference>
<dbReference type="GO" id="GO:0003725">
    <property type="term" value="F:double-stranded RNA binding"/>
    <property type="evidence" value="ECO:0007669"/>
    <property type="project" value="InterPro"/>
</dbReference>
<dbReference type="KEGG" id="usu:LVJ78_12360"/>
<keyword evidence="2 9" id="KW-0963">Cytoplasm</keyword>
<dbReference type="PANTHER" id="PTHR17490:SF18">
    <property type="entry name" value="THREONYLCARBAMOYL-AMP SYNTHASE"/>
    <property type="match status" value="1"/>
</dbReference>
<dbReference type="GO" id="GO:0002949">
    <property type="term" value="P:tRNA threonylcarbamoyladenosine modification"/>
    <property type="evidence" value="ECO:0007669"/>
    <property type="project" value="UniProtKB-UniRule"/>
</dbReference>
<evidence type="ECO:0000259" key="10">
    <source>
        <dbReference type="PROSITE" id="PS51163"/>
    </source>
</evidence>
<dbReference type="InterPro" id="IPR006070">
    <property type="entry name" value="Sua5-like_dom"/>
</dbReference>
<dbReference type="InterPro" id="IPR023535">
    <property type="entry name" value="TC-AMP_synthase"/>
</dbReference>
<keyword evidence="6 9" id="KW-0547">Nucleotide-binding</keyword>
<evidence type="ECO:0000313" key="12">
    <source>
        <dbReference type="EMBL" id="UOO79442.1"/>
    </source>
</evidence>
<dbReference type="HAMAP" id="MF_01852">
    <property type="entry name" value="TsaC"/>
    <property type="match status" value="1"/>
</dbReference>